<dbReference type="Proteomes" id="UP000250085">
    <property type="component" value="Chromosome"/>
</dbReference>
<evidence type="ECO:0000313" key="2">
    <source>
        <dbReference type="Proteomes" id="UP000250085"/>
    </source>
</evidence>
<protein>
    <submittedName>
        <fullName evidence="1">Uncharacterized protein</fullName>
    </submittedName>
</protein>
<dbReference type="OrthoDB" id="85914at2157"/>
<sequence>MRRGQLLSLDAMLSMVIIILLLGTITTTSNALKGEITTVLGWYERANVGDNMLDILVKNPGTPDNWTENPTNIVLLGLRDNSYPFAISSQKIQALGNFINVSSVVTNLYSIADSKDFQLEFYLTTTNITVSGEFPEEILMNLTSELQNIKIALSTDNSGNKAFRVKCDSVLLNGEPSPTGNPLTMDKGDVLEFITVDEAQVLVSGNTQVGIIPPGSYVAVKLVDAQSNYHYSFGSSDGACTLHIGGHGHVKLMIHGNSAGNLAIKHVVIPAANLTTASLRIAVINGTVVEDESTINASKSRSPWVEYISRRVVSSNLIYEKTWVVGTTQPIPILVGTLIHDVPGYAYLEVQVPENSVGNLTLVAIDGTVLRGILIQRGSPGDALNATIA</sequence>
<accession>A0A2Z2N4X3</accession>
<evidence type="ECO:0000313" key="1">
    <source>
        <dbReference type="EMBL" id="ASJ15420.1"/>
    </source>
</evidence>
<dbReference type="GeneID" id="33329159"/>
<proteinExistence type="predicted"/>
<dbReference type="EMBL" id="CP015106">
    <property type="protein sequence ID" value="ASJ15420.1"/>
    <property type="molecule type" value="Genomic_DNA"/>
</dbReference>
<name>A0A2Z2N4X3_9EURY</name>
<organism evidence="1 2">
    <name type="scientific">Thermococcus radiotolerans</name>
    <dbReference type="NCBI Taxonomy" id="187880"/>
    <lineage>
        <taxon>Archaea</taxon>
        <taxon>Methanobacteriati</taxon>
        <taxon>Methanobacteriota</taxon>
        <taxon>Thermococci</taxon>
        <taxon>Thermococcales</taxon>
        <taxon>Thermococcaceae</taxon>
        <taxon>Thermococcus</taxon>
    </lineage>
</organism>
<dbReference type="AlphaFoldDB" id="A0A2Z2N4X3"/>
<keyword evidence="2" id="KW-1185">Reference proteome</keyword>
<gene>
    <name evidence="1" type="ORF">A3L10_09875</name>
</gene>
<dbReference type="KEGG" id="trl:A3L10_09875"/>
<dbReference type="RefSeq" id="WP_088867454.1">
    <property type="nucleotide sequence ID" value="NZ_CP015106.1"/>
</dbReference>
<reference evidence="1 2" key="1">
    <citation type="submission" date="2016-04" db="EMBL/GenBank/DDBJ databases">
        <title>Complete genome sequence of Thermococcus radiotolerans type strain EJ2.</title>
        <authorList>
            <person name="Oger P.M."/>
        </authorList>
    </citation>
    <scope>NUCLEOTIDE SEQUENCE [LARGE SCALE GENOMIC DNA]</scope>
    <source>
        <strain evidence="1 2">EJ2</strain>
    </source>
</reference>